<feature type="transmembrane region" description="Helical" evidence="6">
    <location>
        <begin position="375"/>
        <end position="395"/>
    </location>
</feature>
<feature type="transmembrane region" description="Helical" evidence="6">
    <location>
        <begin position="167"/>
        <end position="185"/>
    </location>
</feature>
<evidence type="ECO:0000256" key="4">
    <source>
        <dbReference type="ARBA" id="ARBA00022989"/>
    </source>
</evidence>
<dbReference type="RefSeq" id="WP_089109012.1">
    <property type="nucleotide sequence ID" value="NZ_BCMF01000005.1"/>
</dbReference>
<feature type="transmembrane region" description="Helical" evidence="6">
    <location>
        <begin position="138"/>
        <end position="161"/>
    </location>
</feature>
<keyword evidence="3 6" id="KW-0812">Transmembrane</keyword>
<dbReference type="AlphaFoldDB" id="A0A1Z5ICH2"/>
<evidence type="ECO:0000256" key="3">
    <source>
        <dbReference type="ARBA" id="ARBA00022692"/>
    </source>
</evidence>
<feature type="transmembrane region" description="Helical" evidence="6">
    <location>
        <begin position="321"/>
        <end position="344"/>
    </location>
</feature>
<keyword evidence="8" id="KW-1185">Reference proteome</keyword>
<feature type="transmembrane region" description="Helical" evidence="6">
    <location>
        <begin position="229"/>
        <end position="246"/>
    </location>
</feature>
<feature type="transmembrane region" description="Helical" evidence="6">
    <location>
        <begin position="107"/>
        <end position="126"/>
    </location>
</feature>
<dbReference type="InterPro" id="IPR002797">
    <property type="entry name" value="Polysacc_synth"/>
</dbReference>
<accession>A0A1Z5ICH2</accession>
<feature type="transmembrane region" description="Helical" evidence="6">
    <location>
        <begin position="436"/>
        <end position="457"/>
    </location>
</feature>
<comment type="subcellular location">
    <subcellularLocation>
        <location evidence="1">Cell membrane</location>
        <topology evidence="1">Multi-pass membrane protein</topology>
    </subcellularLocation>
</comment>
<dbReference type="Pfam" id="PF01943">
    <property type="entry name" value="Polysacc_synt"/>
    <property type="match status" value="1"/>
</dbReference>
<evidence type="ECO:0000256" key="6">
    <source>
        <dbReference type="SAM" id="Phobius"/>
    </source>
</evidence>
<name>A0A1Z5ICH2_9LACO</name>
<gene>
    <name evidence="7" type="ORF">IWT30_01171</name>
</gene>
<feature type="transmembrane region" description="Helical" evidence="6">
    <location>
        <begin position="291"/>
        <end position="315"/>
    </location>
</feature>
<feature type="transmembrane region" description="Helical" evidence="6">
    <location>
        <begin position="351"/>
        <end position="369"/>
    </location>
</feature>
<evidence type="ECO:0000313" key="7">
    <source>
        <dbReference type="EMBL" id="GAW99210.1"/>
    </source>
</evidence>
<proteinExistence type="predicted"/>
<dbReference type="InterPro" id="IPR050833">
    <property type="entry name" value="Poly_Biosynth_Transport"/>
</dbReference>
<evidence type="ECO:0000256" key="2">
    <source>
        <dbReference type="ARBA" id="ARBA00022475"/>
    </source>
</evidence>
<dbReference type="PANTHER" id="PTHR30250">
    <property type="entry name" value="PST FAMILY PREDICTED COLANIC ACID TRANSPORTER"/>
    <property type="match status" value="1"/>
</dbReference>
<keyword evidence="5 6" id="KW-0472">Membrane</keyword>
<sequence length="469" mass="53040">MNRSKKLISNSIIFTVGNLGSKFISFFMVPLYTYFMSTTQFGQVDLVITTVNLFLPVVSLSMFDAVFRFVMDKNEDSSQTLTSGICVTIMISLLLFCFYPLLRLMHISFLAYFVLILVITSLFTLIQNFARGNGNSVVYAVAGIIDAISFATLNVLFLVFLHLNVQGYLLSYLIAMFISLIYVSFSIKIWNYFSLTSFSLSLVKRMLCYSLPLIPNSLAWWLTNDANRYIILTFVGMGGNGLYAVANKIPTILNMLFNVFTQAWQISAVDEFRSQDSEEYYSSIFNKLQGLLFLLVGVFIIIIKPFMKIFVSSLYYGAWKYVPLLLLMSVFSNMSAFLGTTYLAAKKTNGIFSTTIVGMLVNLIVSLLVTMKLEIYGTCIGGTLGFLAVIVMRLIDLRKILRIKMNYTTFLVSVVGWAFMYLGLFLPFTLNYILEIFGLGLIVIINKKVVLSLVTNIKISLNYITRKFL</sequence>
<dbReference type="Proteomes" id="UP000198374">
    <property type="component" value="Unassembled WGS sequence"/>
</dbReference>
<dbReference type="GO" id="GO:0005886">
    <property type="term" value="C:plasma membrane"/>
    <property type="evidence" value="ECO:0007669"/>
    <property type="project" value="UniProtKB-SubCell"/>
</dbReference>
<keyword evidence="2" id="KW-1003">Cell membrane</keyword>
<evidence type="ECO:0000313" key="8">
    <source>
        <dbReference type="Proteomes" id="UP000198374"/>
    </source>
</evidence>
<evidence type="ECO:0000256" key="5">
    <source>
        <dbReference type="ARBA" id="ARBA00023136"/>
    </source>
</evidence>
<dbReference type="EMBL" id="BCMF01000005">
    <property type="protein sequence ID" value="GAW99210.1"/>
    <property type="molecule type" value="Genomic_DNA"/>
</dbReference>
<reference evidence="7 8" key="1">
    <citation type="submission" date="2015-11" db="EMBL/GenBank/DDBJ databases">
        <title>Draft genome sequences of new species of the genus Lactobacillus isolated from orchardgrass silage.</title>
        <authorList>
            <person name="Tohno M."/>
            <person name="Tanizawa Y."/>
            <person name="Arita M."/>
        </authorList>
    </citation>
    <scope>NUCLEOTIDE SEQUENCE [LARGE SCALE GENOMIC DNA]</scope>
    <source>
        <strain evidence="7 8">IWT30</strain>
    </source>
</reference>
<feature type="transmembrane region" description="Helical" evidence="6">
    <location>
        <begin position="12"/>
        <end position="35"/>
    </location>
</feature>
<protein>
    <submittedName>
        <fullName evidence="7">Exopolysaccharide protein Wzx</fullName>
    </submittedName>
</protein>
<evidence type="ECO:0000256" key="1">
    <source>
        <dbReference type="ARBA" id="ARBA00004651"/>
    </source>
</evidence>
<keyword evidence="4 6" id="KW-1133">Transmembrane helix</keyword>
<feature type="transmembrane region" description="Helical" evidence="6">
    <location>
        <begin position="81"/>
        <end position="101"/>
    </location>
</feature>
<dbReference type="OrthoDB" id="3249502at2"/>
<comment type="caution">
    <text evidence="7">The sequence shown here is derived from an EMBL/GenBank/DDBJ whole genome shotgun (WGS) entry which is preliminary data.</text>
</comment>
<feature type="transmembrane region" description="Helical" evidence="6">
    <location>
        <begin position="407"/>
        <end position="430"/>
    </location>
</feature>
<organism evidence="7 8">
    <name type="scientific">Secundilactobacillus mixtipabuli</name>
    <dbReference type="NCBI Taxonomy" id="1435342"/>
    <lineage>
        <taxon>Bacteria</taxon>
        <taxon>Bacillati</taxon>
        <taxon>Bacillota</taxon>
        <taxon>Bacilli</taxon>
        <taxon>Lactobacillales</taxon>
        <taxon>Lactobacillaceae</taxon>
        <taxon>Secundilactobacillus</taxon>
    </lineage>
</organism>
<dbReference type="PANTHER" id="PTHR30250:SF11">
    <property type="entry name" value="O-ANTIGEN TRANSPORTER-RELATED"/>
    <property type="match status" value="1"/>
</dbReference>